<evidence type="ECO:0000313" key="2">
    <source>
        <dbReference type="Proteomes" id="UP000692954"/>
    </source>
</evidence>
<name>A0A8S1MM21_9CILI</name>
<reference evidence="1" key="1">
    <citation type="submission" date="2021-01" db="EMBL/GenBank/DDBJ databases">
        <authorList>
            <consortium name="Genoscope - CEA"/>
            <person name="William W."/>
        </authorList>
    </citation>
    <scope>NUCLEOTIDE SEQUENCE</scope>
</reference>
<comment type="caution">
    <text evidence="1">The sequence shown here is derived from an EMBL/GenBank/DDBJ whole genome shotgun (WGS) entry which is preliminary data.</text>
</comment>
<proteinExistence type="predicted"/>
<protein>
    <submittedName>
        <fullName evidence="1">Uncharacterized protein</fullName>
    </submittedName>
</protein>
<dbReference type="AlphaFoldDB" id="A0A8S1MM21"/>
<dbReference type="EMBL" id="CAJJDN010000043">
    <property type="protein sequence ID" value="CAD8082077.1"/>
    <property type="molecule type" value="Genomic_DNA"/>
</dbReference>
<keyword evidence="2" id="KW-1185">Reference proteome</keyword>
<evidence type="ECO:0000313" key="1">
    <source>
        <dbReference type="EMBL" id="CAD8082077.1"/>
    </source>
</evidence>
<dbReference type="Proteomes" id="UP000692954">
    <property type="component" value="Unassembled WGS sequence"/>
</dbReference>
<sequence length="105" mass="12562">MIMFGNQKLKAMIKSIVMNCIQELQNSYLNICSIQLQQYHITVEQFVNYIEVVNVINNQFQDLSNISQEVTLWHYLWMNTYQNLRQTQIKICRRQSISQLTSQQN</sequence>
<organism evidence="1 2">
    <name type="scientific">Paramecium sonneborni</name>
    <dbReference type="NCBI Taxonomy" id="65129"/>
    <lineage>
        <taxon>Eukaryota</taxon>
        <taxon>Sar</taxon>
        <taxon>Alveolata</taxon>
        <taxon>Ciliophora</taxon>
        <taxon>Intramacronucleata</taxon>
        <taxon>Oligohymenophorea</taxon>
        <taxon>Peniculida</taxon>
        <taxon>Parameciidae</taxon>
        <taxon>Paramecium</taxon>
    </lineage>
</organism>
<gene>
    <name evidence="1" type="ORF">PSON_ATCC_30995.1.T0430007</name>
</gene>
<accession>A0A8S1MM21</accession>